<sequence length="133" mass="14966">MDEICNSHLAELALGEGLLLFPLISVSSDTPTEELLIIVCELMLPCRFSLVPPLGCINMVLDLGIKLVLTTWLFALFWMFLVVSPLCWVFWLVCWLSLSVSHNIGLLKLNININIVHIIEPIINTCNNLLFCI</sequence>
<evidence type="ECO:0000313" key="2">
    <source>
        <dbReference type="EMBL" id="QEG57031.1"/>
    </source>
</evidence>
<keyword evidence="1" id="KW-0472">Membrane</keyword>
<gene>
    <name evidence="2" type="ORF">PPIT_000135</name>
</gene>
<name>A0A5B9R983_9AGAM</name>
<reference evidence="2" key="2">
    <citation type="submission" date="2019-03" db="EMBL/GenBank/DDBJ databases">
        <authorList>
            <person name="Lee H.-H."/>
            <person name="Tsai I.J."/>
        </authorList>
    </citation>
    <scope>NUCLEOTIDE SEQUENCE</scope>
    <source>
        <strain evidence="2">BCRC 35384</strain>
    </source>
</reference>
<protein>
    <submittedName>
        <fullName evidence="2">Uncharacterized protein</fullName>
    </submittedName>
</protein>
<geneLocation type="mitochondrion" evidence="2"/>
<reference evidence="2" key="1">
    <citation type="journal article" date="2019" name="Genome Biol. Evol.">
        <title>Evidence of extensive intraspecific noncoding reshuffling in a 169-kb mitochondrial genome of a basidiomycetous fungus.</title>
        <authorList>
            <person name="Lee H.H."/>
            <person name="Ke H.M."/>
            <person name="Lin C.I."/>
            <person name="Lee T.J."/>
            <person name="Chung C.L."/>
            <person name="Tsai I.J."/>
        </authorList>
    </citation>
    <scope>NUCLEOTIDE SEQUENCE</scope>
    <source>
        <strain evidence="2">BCRC 35384</strain>
    </source>
</reference>
<keyword evidence="1" id="KW-1133">Transmembrane helix</keyword>
<feature type="transmembrane region" description="Helical" evidence="1">
    <location>
        <begin position="72"/>
        <end position="98"/>
    </location>
</feature>
<proteinExistence type="predicted"/>
<accession>A0A5B9R983</accession>
<keyword evidence="1" id="KW-0812">Transmembrane</keyword>
<dbReference type="AlphaFoldDB" id="A0A5B9R983"/>
<keyword evidence="2" id="KW-0496">Mitochondrion</keyword>
<organism evidence="2">
    <name type="scientific">Porodaedalea pini</name>
    <dbReference type="NCBI Taxonomy" id="108901"/>
    <lineage>
        <taxon>Eukaryota</taxon>
        <taxon>Fungi</taxon>
        <taxon>Dikarya</taxon>
        <taxon>Basidiomycota</taxon>
        <taxon>Agaricomycotina</taxon>
        <taxon>Agaricomycetes</taxon>
        <taxon>Hymenochaetales</taxon>
        <taxon>Hymenochaetaceae</taxon>
        <taxon>Porodaedalea</taxon>
    </lineage>
</organism>
<evidence type="ECO:0000256" key="1">
    <source>
        <dbReference type="SAM" id="Phobius"/>
    </source>
</evidence>
<dbReference type="EMBL" id="MK623257">
    <property type="protein sequence ID" value="QEG57031.1"/>
    <property type="molecule type" value="Genomic_DNA"/>
</dbReference>